<dbReference type="CDD" id="cd06261">
    <property type="entry name" value="TM_PBP2"/>
    <property type="match status" value="1"/>
</dbReference>
<keyword evidence="7 10" id="KW-0812">Transmembrane</keyword>
<accession>A0ABU0EST8</accession>
<dbReference type="EMBL" id="JAUSUT010000001">
    <property type="protein sequence ID" value="MDQ0378360.1"/>
    <property type="molecule type" value="Genomic_DNA"/>
</dbReference>
<proteinExistence type="inferred from homology"/>
<dbReference type="InterPro" id="IPR000515">
    <property type="entry name" value="MetI-like"/>
</dbReference>
<evidence type="ECO:0000313" key="13">
    <source>
        <dbReference type="Proteomes" id="UP001229651"/>
    </source>
</evidence>
<evidence type="ECO:0000256" key="1">
    <source>
        <dbReference type="ARBA" id="ARBA00003510"/>
    </source>
</evidence>
<comment type="similarity">
    <text evidence="3 10">Belongs to the binding-protein-dependent transport system permease family. CysTW subfamily.</text>
</comment>
<feature type="transmembrane region" description="Helical" evidence="10">
    <location>
        <begin position="154"/>
        <end position="174"/>
    </location>
</feature>
<dbReference type="InterPro" id="IPR005672">
    <property type="entry name" value="Phosphate_PstA"/>
</dbReference>
<feature type="transmembrane region" description="Helical" evidence="10">
    <location>
        <begin position="33"/>
        <end position="54"/>
    </location>
</feature>
<organism evidence="12 13">
    <name type="scientific">Amycolatopsis thermophila</name>
    <dbReference type="NCBI Taxonomy" id="206084"/>
    <lineage>
        <taxon>Bacteria</taxon>
        <taxon>Bacillati</taxon>
        <taxon>Actinomycetota</taxon>
        <taxon>Actinomycetes</taxon>
        <taxon>Pseudonocardiales</taxon>
        <taxon>Pseudonocardiaceae</taxon>
        <taxon>Amycolatopsis</taxon>
    </lineage>
</organism>
<comment type="function">
    <text evidence="1">Part of the binding-protein-dependent transport system for phosphate; probably responsible for the translocation of the substrate across the membrane.</text>
</comment>
<dbReference type="PROSITE" id="PS50928">
    <property type="entry name" value="ABC_TM1"/>
    <property type="match status" value="1"/>
</dbReference>
<evidence type="ECO:0000256" key="4">
    <source>
        <dbReference type="ARBA" id="ARBA00022448"/>
    </source>
</evidence>
<reference evidence="12 13" key="1">
    <citation type="submission" date="2023-07" db="EMBL/GenBank/DDBJ databases">
        <title>Sequencing the genomes of 1000 actinobacteria strains.</title>
        <authorList>
            <person name="Klenk H.-P."/>
        </authorList>
    </citation>
    <scope>NUCLEOTIDE SEQUENCE [LARGE SCALE GENOMIC DNA]</scope>
    <source>
        <strain evidence="12 13">DSM 45805</strain>
    </source>
</reference>
<evidence type="ECO:0000313" key="12">
    <source>
        <dbReference type="EMBL" id="MDQ0378360.1"/>
    </source>
</evidence>
<feature type="transmembrane region" description="Helical" evidence="10">
    <location>
        <begin position="206"/>
        <end position="227"/>
    </location>
</feature>
<evidence type="ECO:0000256" key="2">
    <source>
        <dbReference type="ARBA" id="ARBA00004651"/>
    </source>
</evidence>
<keyword evidence="4" id="KW-0813">Transport</keyword>
<keyword evidence="9 10" id="KW-0472">Membrane</keyword>
<evidence type="ECO:0000256" key="7">
    <source>
        <dbReference type="ARBA" id="ARBA00022692"/>
    </source>
</evidence>
<name>A0ABU0EST8_9PSEU</name>
<evidence type="ECO:0000256" key="6">
    <source>
        <dbReference type="ARBA" id="ARBA00022592"/>
    </source>
</evidence>
<feature type="transmembrane region" description="Helical" evidence="10">
    <location>
        <begin position="125"/>
        <end position="148"/>
    </location>
</feature>
<dbReference type="InterPro" id="IPR035906">
    <property type="entry name" value="MetI-like_sf"/>
</dbReference>
<keyword evidence="5 10" id="KW-1003">Cell membrane</keyword>
<dbReference type="Gene3D" id="1.10.3720.10">
    <property type="entry name" value="MetI-like"/>
    <property type="match status" value="1"/>
</dbReference>
<dbReference type="Proteomes" id="UP001229651">
    <property type="component" value="Unassembled WGS sequence"/>
</dbReference>
<evidence type="ECO:0000256" key="8">
    <source>
        <dbReference type="ARBA" id="ARBA00022989"/>
    </source>
</evidence>
<dbReference type="RefSeq" id="WP_306991050.1">
    <property type="nucleotide sequence ID" value="NZ_JAUSUT010000001.1"/>
</dbReference>
<dbReference type="PANTHER" id="PTHR42922">
    <property type="entry name" value="PHOSPHATE TRANSPORT SYSTEM PERMEASE PROTEIN PSTA"/>
    <property type="match status" value="1"/>
</dbReference>
<dbReference type="PANTHER" id="PTHR42922:SF1">
    <property type="entry name" value="PHOSPHATE TRANSPORT SYSTEM PERMEASE PROTEIN PSTA"/>
    <property type="match status" value="1"/>
</dbReference>
<evidence type="ECO:0000256" key="9">
    <source>
        <dbReference type="ARBA" id="ARBA00023136"/>
    </source>
</evidence>
<feature type="transmembrane region" description="Helical" evidence="10">
    <location>
        <begin position="278"/>
        <end position="304"/>
    </location>
</feature>
<keyword evidence="8 10" id="KW-1133">Transmembrane helix</keyword>
<evidence type="ECO:0000256" key="10">
    <source>
        <dbReference type="RuleBase" id="RU363043"/>
    </source>
</evidence>
<gene>
    <name evidence="12" type="ORF">FB470_002354</name>
</gene>
<evidence type="ECO:0000256" key="3">
    <source>
        <dbReference type="ARBA" id="ARBA00007069"/>
    </source>
</evidence>
<keyword evidence="13" id="KW-1185">Reference proteome</keyword>
<evidence type="ECO:0000259" key="11">
    <source>
        <dbReference type="PROSITE" id="PS50928"/>
    </source>
</evidence>
<dbReference type="Pfam" id="PF00528">
    <property type="entry name" value="BPD_transp_1"/>
    <property type="match status" value="1"/>
</dbReference>
<dbReference type="SUPFAM" id="SSF161098">
    <property type="entry name" value="MetI-like"/>
    <property type="match status" value="1"/>
</dbReference>
<keyword evidence="6" id="KW-0592">Phosphate transport</keyword>
<feature type="transmembrane region" description="Helical" evidence="10">
    <location>
        <begin position="93"/>
        <end position="113"/>
    </location>
</feature>
<dbReference type="NCBIfam" id="TIGR00974">
    <property type="entry name" value="3a0107s02c"/>
    <property type="match status" value="1"/>
</dbReference>
<dbReference type="InterPro" id="IPR051408">
    <property type="entry name" value="Phosphate_transprt_permease"/>
</dbReference>
<sequence length="308" mass="33409">MTTTLSETERLASPPAFQQVSARRKAKNMLATVLVWLSFLIAVAPLVWVLYTVIANGIKRIPYTNWWSQDFGSVLSDEVGGGVLHAIIGTLQQGLMCAIISVPLGLLVAIYLVEYGRNSRLAKITTFMVDILSGVPSIVAALFIYALWITTLGLPRSGFAVSLALVLLMIPVVVRSAEEMLRIVPDDLREASYALGVPKWKTIMKIVLPTALSGIISGIMMALARVMGETAPLLVLVGYSAYVNWDLFNNNQASLPLLMNTERATNSMEPGSVGFDRIWGAALTLVLIIAIINLLATVVSRLVAPKKK</sequence>
<comment type="caution">
    <text evidence="12">The sequence shown here is derived from an EMBL/GenBank/DDBJ whole genome shotgun (WGS) entry which is preliminary data.</text>
</comment>
<protein>
    <recommendedName>
        <fullName evidence="10">Phosphate transport system permease protein PstA</fullName>
    </recommendedName>
</protein>
<feature type="domain" description="ABC transmembrane type-1" evidence="11">
    <location>
        <begin position="87"/>
        <end position="296"/>
    </location>
</feature>
<evidence type="ECO:0000256" key="5">
    <source>
        <dbReference type="ARBA" id="ARBA00022475"/>
    </source>
</evidence>
<comment type="subcellular location">
    <subcellularLocation>
        <location evidence="2 10">Cell membrane</location>
        <topology evidence="2 10">Multi-pass membrane protein</topology>
    </subcellularLocation>
</comment>